<feature type="domain" description="GATA-type" evidence="3">
    <location>
        <begin position="292"/>
        <end position="347"/>
    </location>
</feature>
<dbReference type="EMBL" id="JBCAWK010000005">
    <property type="protein sequence ID" value="KAK8858933.1"/>
    <property type="molecule type" value="Genomic_DNA"/>
</dbReference>
<dbReference type="SUPFAM" id="SSF57716">
    <property type="entry name" value="Glucocorticoid receptor-like (DNA-binding domain)"/>
    <property type="match status" value="1"/>
</dbReference>
<dbReference type="KEGG" id="kne:92180422"/>
<keyword evidence="1" id="KW-0479">Metal-binding</keyword>
<evidence type="ECO:0000259" key="3">
    <source>
        <dbReference type="PROSITE" id="PS50114"/>
    </source>
</evidence>
<dbReference type="GO" id="GO:0006355">
    <property type="term" value="P:regulation of DNA-templated transcription"/>
    <property type="evidence" value="ECO:0007669"/>
    <property type="project" value="InterPro"/>
</dbReference>
<gene>
    <name evidence="4" type="ORF">IAR55_003164</name>
</gene>
<comment type="caution">
    <text evidence="4">The sequence shown here is derived from an EMBL/GenBank/DDBJ whole genome shotgun (WGS) entry which is preliminary data.</text>
</comment>
<dbReference type="RefSeq" id="XP_066803774.1">
    <property type="nucleotide sequence ID" value="XM_066946273.1"/>
</dbReference>
<keyword evidence="1" id="KW-0862">Zinc</keyword>
<evidence type="ECO:0000313" key="5">
    <source>
        <dbReference type="Proteomes" id="UP001388673"/>
    </source>
</evidence>
<keyword evidence="1" id="KW-0863">Zinc-finger</keyword>
<feature type="region of interest" description="Disordered" evidence="2">
    <location>
        <begin position="232"/>
        <end position="269"/>
    </location>
</feature>
<feature type="region of interest" description="Disordered" evidence="2">
    <location>
        <begin position="160"/>
        <end position="197"/>
    </location>
</feature>
<dbReference type="Gene3D" id="3.30.50.10">
    <property type="entry name" value="Erythroid Transcription Factor GATA-1, subunit A"/>
    <property type="match status" value="1"/>
</dbReference>
<dbReference type="AlphaFoldDB" id="A0AAW0YSL9"/>
<proteinExistence type="predicted"/>
<dbReference type="SMART" id="SM00401">
    <property type="entry name" value="ZnF_GATA"/>
    <property type="match status" value="1"/>
</dbReference>
<reference evidence="4 5" key="1">
    <citation type="journal article" date="2024" name="bioRxiv">
        <title>Comparative genomics of Cryptococcus and Kwoniella reveals pathogenesis evolution and contrasting karyotype dynamics via intercentromeric recombination or chromosome fusion.</title>
        <authorList>
            <person name="Coelho M.A."/>
            <person name="David-Palma M."/>
            <person name="Shea T."/>
            <person name="Bowers K."/>
            <person name="McGinley-Smith S."/>
            <person name="Mohammad A.W."/>
            <person name="Gnirke A."/>
            <person name="Yurkov A.M."/>
            <person name="Nowrousian M."/>
            <person name="Sun S."/>
            <person name="Cuomo C.A."/>
            <person name="Heitman J."/>
        </authorList>
    </citation>
    <scope>NUCLEOTIDE SEQUENCE [LARGE SCALE GENOMIC DNA]</scope>
    <source>
        <strain evidence="4 5">CBS 13917</strain>
    </source>
</reference>
<dbReference type="Proteomes" id="UP001388673">
    <property type="component" value="Unassembled WGS sequence"/>
</dbReference>
<sequence>MQREYPYSWARSPHYASITGDQPMGISFERPVSSPSEILETPHRHYASHEVYAPSESPTPSPVSASFGYPRISAPPPETQHVSDQRKPVRRLGTAPSLEQLLGSDLRTISTSKCLPFRSCIDWKAAAPDATSIAHGHYPYGYSYGPHAGYFPSVGYNTTPSTSSTSPTSAAWPSSTLVGGHLSHNDQPGYIPSPPTSANSYDLSTPWYDRFYDTGSQHCQGTISMDVFSRVPQDDESYEETRSVSSVDDDEAGDGSLSPEDDNEDESRDAQLLDVVRNGITYTTDAEVSQTDRIKRRCYSCDETKAKTWRRSRIHPGRILCNRCGLYEAEYGVDRPLDLDTHHRKYRLSSDYTGAEVARPQPQTMRRRPASDISISNVEEHSADIDCLVCALSFVQARTSMVHKWVKESKSKAVLGVMRCDVTTCWTAGARALCLE</sequence>
<dbReference type="PROSITE" id="PS50114">
    <property type="entry name" value="GATA_ZN_FINGER_2"/>
    <property type="match status" value="1"/>
</dbReference>
<feature type="region of interest" description="Disordered" evidence="2">
    <location>
        <begin position="47"/>
        <end position="70"/>
    </location>
</feature>
<dbReference type="GeneID" id="92180422"/>
<evidence type="ECO:0000256" key="1">
    <source>
        <dbReference type="PROSITE-ProRule" id="PRU00094"/>
    </source>
</evidence>
<accession>A0AAW0YSL9</accession>
<dbReference type="CDD" id="cd00202">
    <property type="entry name" value="ZnF_GATA"/>
    <property type="match status" value="1"/>
</dbReference>
<protein>
    <recommendedName>
        <fullName evidence="3">GATA-type domain-containing protein</fullName>
    </recommendedName>
</protein>
<dbReference type="InterPro" id="IPR000679">
    <property type="entry name" value="Znf_GATA"/>
</dbReference>
<keyword evidence="5" id="KW-1185">Reference proteome</keyword>
<name>A0AAW0YSL9_9TREE</name>
<evidence type="ECO:0000313" key="4">
    <source>
        <dbReference type="EMBL" id="KAK8858933.1"/>
    </source>
</evidence>
<feature type="compositionally biased region" description="Acidic residues" evidence="2">
    <location>
        <begin position="247"/>
        <end position="267"/>
    </location>
</feature>
<feature type="compositionally biased region" description="Low complexity" evidence="2">
    <location>
        <begin position="160"/>
        <end position="176"/>
    </location>
</feature>
<dbReference type="InterPro" id="IPR013088">
    <property type="entry name" value="Znf_NHR/GATA"/>
</dbReference>
<dbReference type="GO" id="GO:0043565">
    <property type="term" value="F:sequence-specific DNA binding"/>
    <property type="evidence" value="ECO:0007669"/>
    <property type="project" value="InterPro"/>
</dbReference>
<organism evidence="4 5">
    <name type="scientific">Kwoniella newhampshirensis</name>
    <dbReference type="NCBI Taxonomy" id="1651941"/>
    <lineage>
        <taxon>Eukaryota</taxon>
        <taxon>Fungi</taxon>
        <taxon>Dikarya</taxon>
        <taxon>Basidiomycota</taxon>
        <taxon>Agaricomycotina</taxon>
        <taxon>Tremellomycetes</taxon>
        <taxon>Tremellales</taxon>
        <taxon>Cryptococcaceae</taxon>
        <taxon>Kwoniella</taxon>
    </lineage>
</organism>
<dbReference type="Pfam" id="PF00320">
    <property type="entry name" value="GATA"/>
    <property type="match status" value="1"/>
</dbReference>
<dbReference type="GO" id="GO:0008270">
    <property type="term" value="F:zinc ion binding"/>
    <property type="evidence" value="ECO:0007669"/>
    <property type="project" value="UniProtKB-KW"/>
</dbReference>
<evidence type="ECO:0000256" key="2">
    <source>
        <dbReference type="SAM" id="MobiDB-lite"/>
    </source>
</evidence>